<organism evidence="2 3">
    <name type="scientific">Meloidogyne hapla</name>
    <name type="common">Root-knot nematode worm</name>
    <dbReference type="NCBI Taxonomy" id="6305"/>
    <lineage>
        <taxon>Eukaryota</taxon>
        <taxon>Metazoa</taxon>
        <taxon>Ecdysozoa</taxon>
        <taxon>Nematoda</taxon>
        <taxon>Chromadorea</taxon>
        <taxon>Rhabditida</taxon>
        <taxon>Tylenchina</taxon>
        <taxon>Tylenchomorpha</taxon>
        <taxon>Tylenchoidea</taxon>
        <taxon>Meloidogynidae</taxon>
        <taxon>Meloidogyninae</taxon>
        <taxon>Meloidogyne</taxon>
    </lineage>
</organism>
<keyword evidence="1" id="KW-0812">Transmembrane</keyword>
<evidence type="ECO:0000313" key="3">
    <source>
        <dbReference type="WBParaSite" id="MhA1_Contig194.frz3.gene22"/>
    </source>
</evidence>
<keyword evidence="1" id="KW-0472">Membrane</keyword>
<sequence>MGDQANLQNQTNQLFQNVVGMLDNMKGGHRVYTIERLKFFNTNFDSELKKFFLCNFLISALYRGFLTLSIVVPSRSIQINNQKKRFKRKRRVLHHLYSSVLDFIAHLQDVNELNRLLGFATNSFFMVQAVYNFFSDMSKRSQQIALVRENDDNDDIL</sequence>
<feature type="transmembrane region" description="Helical" evidence="1">
    <location>
        <begin position="50"/>
        <end position="72"/>
    </location>
</feature>
<dbReference type="AlphaFoldDB" id="A0A1I8BDP8"/>
<dbReference type="Proteomes" id="UP000095281">
    <property type="component" value="Unplaced"/>
</dbReference>
<name>A0A1I8BDP8_MELHA</name>
<reference evidence="3" key="1">
    <citation type="submission" date="2016-11" db="UniProtKB">
        <authorList>
            <consortium name="WormBaseParasite"/>
        </authorList>
    </citation>
    <scope>IDENTIFICATION</scope>
</reference>
<feature type="transmembrane region" description="Helical" evidence="1">
    <location>
        <begin position="116"/>
        <end position="134"/>
    </location>
</feature>
<accession>A0A1I8BDP8</accession>
<proteinExistence type="predicted"/>
<dbReference type="WBParaSite" id="MhA1_Contig194.frz3.gene22">
    <property type="protein sequence ID" value="MhA1_Contig194.frz3.gene22"/>
    <property type="gene ID" value="MhA1_Contig194.frz3.gene22"/>
</dbReference>
<evidence type="ECO:0000313" key="2">
    <source>
        <dbReference type="Proteomes" id="UP000095281"/>
    </source>
</evidence>
<evidence type="ECO:0000256" key="1">
    <source>
        <dbReference type="SAM" id="Phobius"/>
    </source>
</evidence>
<keyword evidence="1" id="KW-1133">Transmembrane helix</keyword>
<protein>
    <submittedName>
        <fullName evidence="3">Peroxisomal biogenesis factor 11</fullName>
    </submittedName>
</protein>
<keyword evidence="2" id="KW-1185">Reference proteome</keyword>